<reference evidence="1" key="1">
    <citation type="submission" date="2021-02" db="EMBL/GenBank/DDBJ databases">
        <title>Skermanella TT6 skin isolate.</title>
        <authorList>
            <person name="Lee K."/>
            <person name="Ganzorig M."/>
        </authorList>
    </citation>
    <scope>NUCLEOTIDE SEQUENCE</scope>
    <source>
        <strain evidence="1">TT6</strain>
    </source>
</reference>
<sequence length="237" mass="25428">MTDTSSPQIARRMTAGLLPVPFAGGPAMPGWSSAGLGIPSFDTAGGRDVALIAELNDLLQLDCDAVGAYTLAIAALRDGGLRDRLTQYREDHERHIVDLIDLIRTRDGVPIRLPHFPTGLFKLLVQAGGSAGSLAGGDRAVLLAFVTNEGQARDKYRRHARGDHPADVEAMLKRAARDEETHFEWAWDSLDRLGVGRGTLPGIAAESFGFFHGANADILEAAGKLGLDVLARTLRRV</sequence>
<dbReference type="InterPro" id="IPR012347">
    <property type="entry name" value="Ferritin-like"/>
</dbReference>
<organism evidence="1 2">
    <name type="scientific">Skermanella cutis</name>
    <dbReference type="NCBI Taxonomy" id="2775420"/>
    <lineage>
        <taxon>Bacteria</taxon>
        <taxon>Pseudomonadati</taxon>
        <taxon>Pseudomonadota</taxon>
        <taxon>Alphaproteobacteria</taxon>
        <taxon>Rhodospirillales</taxon>
        <taxon>Azospirillaceae</taxon>
        <taxon>Skermanella</taxon>
    </lineage>
</organism>
<dbReference type="RefSeq" id="WP_201076929.1">
    <property type="nucleotide sequence ID" value="NZ_CP067420.1"/>
</dbReference>
<evidence type="ECO:0000313" key="1">
    <source>
        <dbReference type="EMBL" id="QQP90066.1"/>
    </source>
</evidence>
<dbReference type="CDD" id="cd00657">
    <property type="entry name" value="Ferritin_like"/>
    <property type="match status" value="1"/>
</dbReference>
<proteinExistence type="predicted"/>
<dbReference type="EMBL" id="CP067420">
    <property type="protein sequence ID" value="QQP90066.1"/>
    <property type="molecule type" value="Genomic_DNA"/>
</dbReference>
<name>A0ABX7B6T3_9PROT</name>
<keyword evidence="2" id="KW-1185">Reference proteome</keyword>
<accession>A0ABX7B6T3</accession>
<evidence type="ECO:0000313" key="2">
    <source>
        <dbReference type="Proteomes" id="UP000595197"/>
    </source>
</evidence>
<dbReference type="Gene3D" id="1.20.1260.10">
    <property type="match status" value="1"/>
</dbReference>
<protein>
    <submittedName>
        <fullName evidence="1">Ferritin-like domain-containing protein</fullName>
    </submittedName>
</protein>
<dbReference type="InterPro" id="IPR009078">
    <property type="entry name" value="Ferritin-like_SF"/>
</dbReference>
<gene>
    <name evidence="1" type="ORF">IGS68_01975</name>
</gene>
<dbReference type="SUPFAM" id="SSF47240">
    <property type="entry name" value="Ferritin-like"/>
    <property type="match status" value="1"/>
</dbReference>
<dbReference type="Proteomes" id="UP000595197">
    <property type="component" value="Chromosome"/>
</dbReference>